<reference evidence="6 7" key="1">
    <citation type="submission" date="2017-03" db="EMBL/GenBank/DDBJ databases">
        <title>Complete genome sequence of the novel DNRA strain Pseudomonas sp. S-6-2 isolated from Chinese polluted river sediment. Journal of Biotechnology.</title>
        <authorList>
            <person name="Li J."/>
            <person name="Xiang F."/>
            <person name="Wang L."/>
            <person name="Xi L."/>
            <person name="Liu J."/>
        </authorList>
    </citation>
    <scope>NUCLEOTIDE SEQUENCE [LARGE SCALE GENOMIC DNA]</scope>
    <source>
        <strain evidence="6 7">S-6-2</strain>
    </source>
</reference>
<feature type="domain" description="5'-Nucleotidase C-terminal" evidence="5">
    <location>
        <begin position="421"/>
        <end position="561"/>
    </location>
</feature>
<keyword evidence="3" id="KW-0547">Nucleotide-binding</keyword>
<dbReference type="Pfam" id="PF00149">
    <property type="entry name" value="Metallophos"/>
    <property type="match status" value="1"/>
</dbReference>
<dbReference type="SUPFAM" id="SSF56300">
    <property type="entry name" value="Metallo-dependent phosphatases"/>
    <property type="match status" value="1"/>
</dbReference>
<comment type="similarity">
    <text evidence="1 3">Belongs to the 5'-nucleotidase family.</text>
</comment>
<dbReference type="KEGG" id="ppha:BVH74_15280"/>
<dbReference type="InterPro" id="IPR004843">
    <property type="entry name" value="Calcineurin-like_PHP"/>
</dbReference>
<dbReference type="PRINTS" id="PR01607">
    <property type="entry name" value="APYRASEFAMLY"/>
</dbReference>
<dbReference type="PROSITE" id="PS00786">
    <property type="entry name" value="5_NUCLEOTIDASE_2"/>
    <property type="match status" value="1"/>
</dbReference>
<dbReference type="GO" id="GO:0009166">
    <property type="term" value="P:nucleotide catabolic process"/>
    <property type="evidence" value="ECO:0007669"/>
    <property type="project" value="InterPro"/>
</dbReference>
<dbReference type="PANTHER" id="PTHR11575:SF24">
    <property type="entry name" value="5'-NUCLEOTIDASE"/>
    <property type="match status" value="1"/>
</dbReference>
<feature type="domain" description="Calcineurin-like phosphoesterase" evidence="4">
    <location>
        <begin position="45"/>
        <end position="270"/>
    </location>
</feature>
<evidence type="ECO:0000259" key="4">
    <source>
        <dbReference type="Pfam" id="PF00149"/>
    </source>
</evidence>
<evidence type="ECO:0000313" key="7">
    <source>
        <dbReference type="Proteomes" id="UP000243488"/>
    </source>
</evidence>
<accession>A0A1V0B7Y0</accession>
<dbReference type="PROSITE" id="PS00785">
    <property type="entry name" value="5_NUCLEOTIDASE_1"/>
    <property type="match status" value="1"/>
</dbReference>
<dbReference type="SUPFAM" id="SSF55816">
    <property type="entry name" value="5'-nucleotidase (syn. UDP-sugar hydrolase), C-terminal domain"/>
    <property type="match status" value="1"/>
</dbReference>
<name>A0A1V0B7Y0_9GAMM</name>
<dbReference type="PANTHER" id="PTHR11575">
    <property type="entry name" value="5'-NUCLEOTIDASE-RELATED"/>
    <property type="match status" value="1"/>
</dbReference>
<organism evidence="6 7">
    <name type="scientific">Halopseudomonas phragmitis</name>
    <dbReference type="NCBI Taxonomy" id="1931241"/>
    <lineage>
        <taxon>Bacteria</taxon>
        <taxon>Pseudomonadati</taxon>
        <taxon>Pseudomonadota</taxon>
        <taxon>Gammaproteobacteria</taxon>
        <taxon>Pseudomonadales</taxon>
        <taxon>Pseudomonadaceae</taxon>
        <taxon>Halopseudomonas</taxon>
    </lineage>
</organism>
<dbReference type="PROSITE" id="PS51257">
    <property type="entry name" value="PROKAR_LIPOPROTEIN"/>
    <property type="match status" value="1"/>
</dbReference>
<dbReference type="InterPro" id="IPR006146">
    <property type="entry name" value="5'-Nucleotdase_CS"/>
</dbReference>
<feature type="chain" id="PRO_5011821807" evidence="3">
    <location>
        <begin position="22"/>
        <end position="608"/>
    </location>
</feature>
<dbReference type="Proteomes" id="UP000243488">
    <property type="component" value="Chromosome"/>
</dbReference>
<dbReference type="AlphaFoldDB" id="A0A1V0B7Y0"/>
<evidence type="ECO:0000313" key="6">
    <source>
        <dbReference type="EMBL" id="AQZ96029.1"/>
    </source>
</evidence>
<dbReference type="STRING" id="1931241.BVH74_15280"/>
<dbReference type="InterPro" id="IPR036907">
    <property type="entry name" value="5'-Nucleotdase_C_sf"/>
</dbReference>
<keyword evidence="3" id="KW-0378">Hydrolase</keyword>
<dbReference type="RefSeq" id="WP_080050922.1">
    <property type="nucleotide sequence ID" value="NZ_CP020100.1"/>
</dbReference>
<dbReference type="GO" id="GO:0008768">
    <property type="term" value="F:UDP-sugar diphosphatase activity"/>
    <property type="evidence" value="ECO:0007669"/>
    <property type="project" value="TreeGrafter"/>
</dbReference>
<dbReference type="InterPro" id="IPR006179">
    <property type="entry name" value="5_nucleotidase/apyrase"/>
</dbReference>
<feature type="signal peptide" evidence="3">
    <location>
        <begin position="1"/>
        <end position="21"/>
    </location>
</feature>
<dbReference type="EMBL" id="CP020100">
    <property type="protein sequence ID" value="AQZ96029.1"/>
    <property type="molecule type" value="Genomic_DNA"/>
</dbReference>
<evidence type="ECO:0000256" key="2">
    <source>
        <dbReference type="ARBA" id="ARBA00022729"/>
    </source>
</evidence>
<dbReference type="Pfam" id="PF02872">
    <property type="entry name" value="5_nucleotid_C"/>
    <property type="match status" value="1"/>
</dbReference>
<protein>
    <submittedName>
        <fullName evidence="6">Bifunctional metallophosphatase/5'-nucleotidase</fullName>
    </submittedName>
</protein>
<evidence type="ECO:0000259" key="5">
    <source>
        <dbReference type="Pfam" id="PF02872"/>
    </source>
</evidence>
<sequence length="608" mass="65197">MIVRLKASLALVPVISAIVLSGCNSGSSSNRNADDNDVGQPLSLNILHINDHHSNLDETSISLNIAGAETSFALGGFPRVVAKIAEREAELENVLKLHAGDAITGTLYFSTFEGEADAALMNEVCFDAFALGNHEFDRGDAGLVKFLDYLAAGSCNTAVLAANVKPQIGTPLAPSAEDDYIKPYYIHEVDGQQVGIIGIDIRGKTQGSSSPLPTTEFLDEQETAQAMINELAEQGVNKIILLTHYQYENDLDMARNLSGVDVIIGGDSHTLLGDFDAYGLNAGGEYPTMVTNADGNRVCVAQAWEYSKVVGELNVQWDADGNVVSCEGVPHLLLDNPTRSNAALTGNTLAELQAAIDADPQLSLTAPDPAAQALLNSFSEQLDEFRNNVIGLAVEDLCLARIPGVPYGDTTCTGEDPDRGGDIPNVVASAFLFMSKGADVSIQNSGGVRIDIFAGDITIGDAYTLLPFGNTLTNLEMTGAEIRQVLNEAVEYAHSNSTGAYPYASGLRWYVDMNRPAGQRLYDIEYRIRNEGDWQPLIDSTVLTVVSNSFTAMGQDGYVTFGTVSEDGRAEDTFLDYAQSFVDYMLEVGTVAKPALDEYSTQFYTPAN</sequence>
<dbReference type="GO" id="GO:0030288">
    <property type="term" value="C:outer membrane-bounded periplasmic space"/>
    <property type="evidence" value="ECO:0007669"/>
    <property type="project" value="TreeGrafter"/>
</dbReference>
<dbReference type="Gene3D" id="3.90.780.10">
    <property type="entry name" value="5'-Nucleotidase, C-terminal domain"/>
    <property type="match status" value="1"/>
</dbReference>
<dbReference type="GO" id="GO:0000166">
    <property type="term" value="F:nucleotide binding"/>
    <property type="evidence" value="ECO:0007669"/>
    <property type="project" value="UniProtKB-KW"/>
</dbReference>
<proteinExistence type="inferred from homology"/>
<keyword evidence="7" id="KW-1185">Reference proteome</keyword>
<keyword evidence="2 3" id="KW-0732">Signal</keyword>
<evidence type="ECO:0000256" key="3">
    <source>
        <dbReference type="RuleBase" id="RU362119"/>
    </source>
</evidence>
<dbReference type="GO" id="GO:0008253">
    <property type="term" value="F:5'-nucleotidase activity"/>
    <property type="evidence" value="ECO:0007669"/>
    <property type="project" value="TreeGrafter"/>
</dbReference>
<dbReference type="InterPro" id="IPR029052">
    <property type="entry name" value="Metallo-depent_PP-like"/>
</dbReference>
<dbReference type="InterPro" id="IPR008334">
    <property type="entry name" value="5'-Nucleotdase_C"/>
</dbReference>
<dbReference type="Gene3D" id="3.60.21.10">
    <property type="match status" value="1"/>
</dbReference>
<dbReference type="GO" id="GO:0046872">
    <property type="term" value="F:metal ion binding"/>
    <property type="evidence" value="ECO:0007669"/>
    <property type="project" value="InterPro"/>
</dbReference>
<gene>
    <name evidence="6" type="ORF">BVH74_15280</name>
</gene>
<evidence type="ECO:0000256" key="1">
    <source>
        <dbReference type="ARBA" id="ARBA00006654"/>
    </source>
</evidence>